<dbReference type="AlphaFoldDB" id="A0A1M9NWW0"/>
<evidence type="ECO:0000256" key="1">
    <source>
        <dbReference type="ARBA" id="ARBA00022714"/>
    </source>
</evidence>
<dbReference type="RefSeq" id="WP_005095290.1">
    <property type="nucleotide sequence ID" value="NZ_AP028613.1"/>
</dbReference>
<keyword evidence="6" id="KW-0560">Oxidoreductase</keyword>
<organism evidence="6 9">
    <name type="scientific">Mycobacteroides abscessus subsp. abscessus</name>
    <dbReference type="NCBI Taxonomy" id="1185650"/>
    <lineage>
        <taxon>Bacteria</taxon>
        <taxon>Bacillati</taxon>
        <taxon>Actinomycetota</taxon>
        <taxon>Actinomycetes</taxon>
        <taxon>Mycobacteriales</taxon>
        <taxon>Mycobacteriaceae</taxon>
        <taxon>Mycobacteroides</taxon>
        <taxon>Mycobacteroides abscessus</taxon>
    </lineage>
</organism>
<evidence type="ECO:0000313" key="8">
    <source>
        <dbReference type="Proteomes" id="UP000184831"/>
    </source>
</evidence>
<evidence type="ECO:0000313" key="6">
    <source>
        <dbReference type="EMBL" id="SIA14887.1"/>
    </source>
</evidence>
<keyword evidence="6" id="KW-0223">Dioxygenase</keyword>
<feature type="domain" description="Rieske" evidence="5">
    <location>
        <begin position="5"/>
        <end position="105"/>
    </location>
</feature>
<protein>
    <submittedName>
        <fullName evidence="6">Ferredoxin subunit of phenylpropionate dioxygenase</fullName>
    </submittedName>
</protein>
<dbReference type="CDD" id="cd03528">
    <property type="entry name" value="Rieske_RO_ferredoxin"/>
    <property type="match status" value="1"/>
</dbReference>
<dbReference type="Proteomes" id="UP000185210">
    <property type="component" value="Unassembled WGS sequence"/>
</dbReference>
<name>A0A1M9NWW0_9MYCO</name>
<evidence type="ECO:0000256" key="3">
    <source>
        <dbReference type="ARBA" id="ARBA00023004"/>
    </source>
</evidence>
<dbReference type="GO" id="GO:0046872">
    <property type="term" value="F:metal ion binding"/>
    <property type="evidence" value="ECO:0007669"/>
    <property type="project" value="UniProtKB-KW"/>
</dbReference>
<evidence type="ECO:0000256" key="4">
    <source>
        <dbReference type="ARBA" id="ARBA00023014"/>
    </source>
</evidence>
<dbReference type="SUPFAM" id="SSF50022">
    <property type="entry name" value="ISP domain"/>
    <property type="match status" value="1"/>
</dbReference>
<evidence type="ECO:0000259" key="5">
    <source>
        <dbReference type="PROSITE" id="PS51296"/>
    </source>
</evidence>
<dbReference type="GO" id="GO:0004497">
    <property type="term" value="F:monooxygenase activity"/>
    <property type="evidence" value="ECO:0007669"/>
    <property type="project" value="UniProtKB-ARBA"/>
</dbReference>
<keyword evidence="2" id="KW-0479">Metal-binding</keyword>
<dbReference type="GeneID" id="93381317"/>
<dbReference type="Proteomes" id="UP000184831">
    <property type="component" value="Unassembled WGS sequence"/>
</dbReference>
<gene>
    <name evidence="6" type="primary">hcaC</name>
    <name evidence="6" type="ORF">SAMEA2070301_00382</name>
    <name evidence="7" type="ORF">SAMEA2152244_00320</name>
</gene>
<dbReference type="Pfam" id="PF00355">
    <property type="entry name" value="Rieske"/>
    <property type="match status" value="1"/>
</dbReference>
<keyword evidence="1" id="KW-0001">2Fe-2S</keyword>
<evidence type="ECO:0000313" key="7">
    <source>
        <dbReference type="EMBL" id="SIL85310.1"/>
    </source>
</evidence>
<dbReference type="Gene3D" id="2.102.10.10">
    <property type="entry name" value="Rieske [2Fe-2S] iron-sulphur domain"/>
    <property type="match status" value="1"/>
</dbReference>
<dbReference type="GO" id="GO:0051213">
    <property type="term" value="F:dioxygenase activity"/>
    <property type="evidence" value="ECO:0007669"/>
    <property type="project" value="UniProtKB-KW"/>
</dbReference>
<sequence>MSSGIRVAALEDIPEGEGIVVAKAIAGTADNVALLRDADGSVWALDDTCTHADASLAEGWVEDGYVECPLHSSKFCLKTGAVDGLPATKDTCPHRIEVRDGDIFLFPGEKPRPL</sequence>
<dbReference type="GO" id="GO:0051537">
    <property type="term" value="F:2 iron, 2 sulfur cluster binding"/>
    <property type="evidence" value="ECO:0007669"/>
    <property type="project" value="UniProtKB-KW"/>
</dbReference>
<proteinExistence type="predicted"/>
<dbReference type="EMBL" id="FSQE01000001">
    <property type="protein sequence ID" value="SIL85310.1"/>
    <property type="molecule type" value="Genomic_DNA"/>
</dbReference>
<dbReference type="GO" id="GO:0016705">
    <property type="term" value="F:oxidoreductase activity, acting on paired donors, with incorporation or reduction of molecular oxygen"/>
    <property type="evidence" value="ECO:0007669"/>
    <property type="project" value="UniProtKB-ARBA"/>
</dbReference>
<keyword evidence="4" id="KW-0411">Iron-sulfur</keyword>
<reference evidence="8 9" key="1">
    <citation type="submission" date="2016-11" db="EMBL/GenBank/DDBJ databases">
        <authorList>
            <consortium name="Pathogen Informatics"/>
        </authorList>
    </citation>
    <scope>NUCLEOTIDE SEQUENCE [LARGE SCALE GENOMIC DNA]</scope>
    <source>
        <strain evidence="6 9">104</strain>
        <strain evidence="7 8">696</strain>
    </source>
</reference>
<comment type="caution">
    <text evidence="6">The sequence shown here is derived from an EMBL/GenBank/DDBJ whole genome shotgun (WGS) entry which is preliminary data.</text>
</comment>
<dbReference type="PROSITE" id="PS51296">
    <property type="entry name" value="RIESKE"/>
    <property type="match status" value="1"/>
</dbReference>
<evidence type="ECO:0000313" key="9">
    <source>
        <dbReference type="Proteomes" id="UP000185210"/>
    </source>
</evidence>
<dbReference type="PANTHER" id="PTHR21496:SF23">
    <property type="entry name" value="3-PHENYLPROPIONATE_CINNAMIC ACID DIOXYGENASE FERREDOXIN SUBUNIT"/>
    <property type="match status" value="1"/>
</dbReference>
<dbReference type="InterPro" id="IPR017941">
    <property type="entry name" value="Rieske_2Fe-2S"/>
</dbReference>
<dbReference type="PANTHER" id="PTHR21496">
    <property type="entry name" value="FERREDOXIN-RELATED"/>
    <property type="match status" value="1"/>
</dbReference>
<dbReference type="EMBL" id="FSHM01000001">
    <property type="protein sequence ID" value="SIA14887.1"/>
    <property type="molecule type" value="Genomic_DNA"/>
</dbReference>
<evidence type="ECO:0000256" key="2">
    <source>
        <dbReference type="ARBA" id="ARBA00022723"/>
    </source>
</evidence>
<keyword evidence="3" id="KW-0408">Iron</keyword>
<dbReference type="InterPro" id="IPR036922">
    <property type="entry name" value="Rieske_2Fe-2S_sf"/>
</dbReference>
<accession>A0A1M9NWW0</accession>